<dbReference type="RefSeq" id="WP_015216261.1">
    <property type="nucleotide sequence ID" value="NC_019771.1"/>
</dbReference>
<feature type="domain" description="PBP" evidence="3">
    <location>
        <begin position="39"/>
        <end position="275"/>
    </location>
</feature>
<evidence type="ECO:0000256" key="1">
    <source>
        <dbReference type="ARBA" id="ARBA00022729"/>
    </source>
</evidence>
<feature type="chain" id="PRO_5030173394" evidence="2">
    <location>
        <begin position="22"/>
        <end position="288"/>
    </location>
</feature>
<accession>K9ZLI1</accession>
<proteinExistence type="predicted"/>
<dbReference type="HOGENOM" id="CLU_026228_5_1_3"/>
<dbReference type="PANTHER" id="PTHR30570">
    <property type="entry name" value="PERIPLASMIC PHOSPHATE BINDING COMPONENT OF PHOSPHATE ABC TRANSPORTER"/>
    <property type="match status" value="1"/>
</dbReference>
<dbReference type="eggNOG" id="COG0226">
    <property type="taxonomic scope" value="Bacteria"/>
</dbReference>
<dbReference type="KEGG" id="acy:Anacy_4280"/>
<reference evidence="5" key="1">
    <citation type="journal article" date="2013" name="Proc. Natl. Acad. Sci. U.S.A.">
        <title>Improving the coverage of the cyanobacterial phylum using diversity-driven genome sequencing.</title>
        <authorList>
            <person name="Shih P.M."/>
            <person name="Wu D."/>
            <person name="Latifi A."/>
            <person name="Axen S.D."/>
            <person name="Fewer D.P."/>
            <person name="Talla E."/>
            <person name="Calteau A."/>
            <person name="Cai F."/>
            <person name="Tandeau de Marsac N."/>
            <person name="Rippka R."/>
            <person name="Herdman M."/>
            <person name="Sivonen K."/>
            <person name="Coursin T."/>
            <person name="Laurent T."/>
            <person name="Goodwin L."/>
            <person name="Nolan M."/>
            <person name="Davenport K.W."/>
            <person name="Han C.S."/>
            <person name="Rubin E.M."/>
            <person name="Eisen J.A."/>
            <person name="Woyke T."/>
            <person name="Gugger M."/>
            <person name="Kerfeld C.A."/>
        </authorList>
    </citation>
    <scope>NUCLEOTIDE SEQUENCE [LARGE SCALE GENOMIC DNA]</scope>
    <source>
        <strain evidence="5">ATCC 27899 / PCC 7122</strain>
    </source>
</reference>
<dbReference type="PATRIC" id="fig|272123.3.peg.4661"/>
<evidence type="ECO:0000313" key="5">
    <source>
        <dbReference type="Proteomes" id="UP000010474"/>
    </source>
</evidence>
<dbReference type="InterPro" id="IPR024370">
    <property type="entry name" value="PBP_domain"/>
</dbReference>
<dbReference type="Proteomes" id="UP000010474">
    <property type="component" value="Chromosome"/>
</dbReference>
<dbReference type="STRING" id="272123.Anacy_4280"/>
<evidence type="ECO:0000313" key="4">
    <source>
        <dbReference type="EMBL" id="AFZ59644.1"/>
    </source>
</evidence>
<dbReference type="PANTHER" id="PTHR30570:SF1">
    <property type="entry name" value="PHOSPHATE-BINDING PROTEIN PSTS"/>
    <property type="match status" value="1"/>
</dbReference>
<feature type="signal peptide" evidence="2">
    <location>
        <begin position="1"/>
        <end position="21"/>
    </location>
</feature>
<keyword evidence="5" id="KW-1185">Reference proteome</keyword>
<dbReference type="Pfam" id="PF12849">
    <property type="entry name" value="PBP_like_2"/>
    <property type="match status" value="1"/>
</dbReference>
<name>K9ZLI1_ANACC</name>
<gene>
    <name evidence="4" type="ordered locus">Anacy_4280</name>
</gene>
<sequence>MKKIAHSMTIGCIVLGLCSCASINSTMPTASSPSASSINSSNQKIIKIGGSSSTVTVLKLLAQAYQAQNNNIKIEFISNTQSEGAIAALKNNILDIAGSSHKLKPEENNGQIQYRELAKDLLLVATNNSVKGVTNLSTKQLKAIYQSEIANWQELGGANANIIVLDRPEDESAKKLLRKYYLGAEKTSTKAIVLNKEGQLIETLQNTPNSIGAFSLAYSVINQLPVNRLSLNGVEPTIENFRSGKYQMVRYIGINWHKKPSAPTQNFINFIFSEEGNKILQKNGFIPN</sequence>
<dbReference type="Gene3D" id="3.40.190.10">
    <property type="entry name" value="Periplasmic binding protein-like II"/>
    <property type="match status" value="2"/>
</dbReference>
<evidence type="ECO:0000256" key="2">
    <source>
        <dbReference type="SAM" id="SignalP"/>
    </source>
</evidence>
<dbReference type="InterPro" id="IPR050811">
    <property type="entry name" value="Phosphate_ABC_transporter"/>
</dbReference>
<dbReference type="PROSITE" id="PS51257">
    <property type="entry name" value="PROKAR_LIPOPROTEIN"/>
    <property type="match status" value="1"/>
</dbReference>
<protein>
    <submittedName>
        <fullName evidence="4">Phosphate ABC transporter substrate-binding protein, PhoT family</fullName>
    </submittedName>
</protein>
<organism evidence="4 5">
    <name type="scientific">Anabaena cylindrica (strain ATCC 27899 / PCC 7122)</name>
    <dbReference type="NCBI Taxonomy" id="272123"/>
    <lineage>
        <taxon>Bacteria</taxon>
        <taxon>Bacillati</taxon>
        <taxon>Cyanobacteriota</taxon>
        <taxon>Cyanophyceae</taxon>
        <taxon>Nostocales</taxon>
        <taxon>Nostocaceae</taxon>
        <taxon>Anabaena</taxon>
    </lineage>
</organism>
<dbReference type="AlphaFoldDB" id="K9ZLI1"/>
<dbReference type="OrthoDB" id="9790048at2"/>
<dbReference type="SUPFAM" id="SSF53850">
    <property type="entry name" value="Periplasmic binding protein-like II"/>
    <property type="match status" value="1"/>
</dbReference>
<dbReference type="EMBL" id="CP003659">
    <property type="protein sequence ID" value="AFZ59644.1"/>
    <property type="molecule type" value="Genomic_DNA"/>
</dbReference>
<evidence type="ECO:0000259" key="3">
    <source>
        <dbReference type="Pfam" id="PF12849"/>
    </source>
</evidence>
<keyword evidence="1 2" id="KW-0732">Signal</keyword>